<evidence type="ECO:0000313" key="2">
    <source>
        <dbReference type="Proteomes" id="UP000029981"/>
    </source>
</evidence>
<protein>
    <submittedName>
        <fullName evidence="1">Uncharacterized protein</fullName>
    </submittedName>
</protein>
<reference evidence="1 2" key="4">
    <citation type="journal article" date="2011" name="BMC Genomics">
        <title>RNA-Seq improves annotation of protein-coding genes in the cucumber genome.</title>
        <authorList>
            <person name="Li Z."/>
            <person name="Zhang Z."/>
            <person name="Yan P."/>
            <person name="Huang S."/>
            <person name="Fei Z."/>
            <person name="Lin K."/>
        </authorList>
    </citation>
    <scope>NUCLEOTIDE SEQUENCE [LARGE SCALE GENOMIC DNA]</scope>
    <source>
        <strain evidence="2">cv. 9930</strain>
    </source>
</reference>
<dbReference type="Gramene" id="KGN60095">
    <property type="protein sequence ID" value="KGN60095"/>
    <property type="gene ID" value="Csa_3G877660"/>
</dbReference>
<reference evidence="1 2" key="3">
    <citation type="journal article" date="2010" name="BMC Genomics">
        <title>Transcriptome sequencing and comparative analysis of cucumber flowers with different sex types.</title>
        <authorList>
            <person name="Guo S."/>
            <person name="Zheng Y."/>
            <person name="Joung J.G."/>
            <person name="Liu S."/>
            <person name="Zhang Z."/>
            <person name="Crasta O.R."/>
            <person name="Sobral B.W."/>
            <person name="Xu Y."/>
            <person name="Huang S."/>
            <person name="Fei Z."/>
        </authorList>
    </citation>
    <scope>NUCLEOTIDE SEQUENCE [LARGE SCALE GENOMIC DNA]</scope>
    <source>
        <strain evidence="2">cv. 9930</strain>
    </source>
</reference>
<dbReference type="AlphaFoldDB" id="A0A0A0LDP3"/>
<accession>A0A0A0LDP3</accession>
<organism evidence="1 2">
    <name type="scientific">Cucumis sativus</name>
    <name type="common">Cucumber</name>
    <dbReference type="NCBI Taxonomy" id="3659"/>
    <lineage>
        <taxon>Eukaryota</taxon>
        <taxon>Viridiplantae</taxon>
        <taxon>Streptophyta</taxon>
        <taxon>Embryophyta</taxon>
        <taxon>Tracheophyta</taxon>
        <taxon>Spermatophyta</taxon>
        <taxon>Magnoliopsida</taxon>
        <taxon>eudicotyledons</taxon>
        <taxon>Gunneridae</taxon>
        <taxon>Pentapetalae</taxon>
        <taxon>rosids</taxon>
        <taxon>fabids</taxon>
        <taxon>Cucurbitales</taxon>
        <taxon>Cucurbitaceae</taxon>
        <taxon>Benincaseae</taxon>
        <taxon>Cucumis</taxon>
    </lineage>
</organism>
<gene>
    <name evidence="1" type="ORF">Csa_3G877660</name>
</gene>
<sequence>MGFIGLFSDSNSPHLDPPVSYCKTPTPITSLRISHSFSSLFSPSLLPFSLSSPSQNLPQFRRRHADLKDFIADPGASSSSAVVWTVY</sequence>
<name>A0A0A0LDP3_CUCSA</name>
<reference evidence="1 2" key="1">
    <citation type="journal article" date="2009" name="Nat. Genet.">
        <title>The genome of the cucumber, Cucumis sativus L.</title>
        <authorList>
            <person name="Huang S."/>
            <person name="Li R."/>
            <person name="Zhang Z."/>
            <person name="Li L."/>
            <person name="Gu X."/>
            <person name="Fan W."/>
            <person name="Lucas W.J."/>
            <person name="Wang X."/>
            <person name="Xie B."/>
            <person name="Ni P."/>
            <person name="Ren Y."/>
            <person name="Zhu H."/>
            <person name="Li J."/>
            <person name="Lin K."/>
            <person name="Jin W."/>
            <person name="Fei Z."/>
            <person name="Li G."/>
            <person name="Staub J."/>
            <person name="Kilian A."/>
            <person name="van der Vossen E.A."/>
            <person name="Wu Y."/>
            <person name="Guo J."/>
            <person name="He J."/>
            <person name="Jia Z."/>
            <person name="Ren Y."/>
            <person name="Tian G."/>
            <person name="Lu Y."/>
            <person name="Ruan J."/>
            <person name="Qian W."/>
            <person name="Wang M."/>
            <person name="Huang Q."/>
            <person name="Li B."/>
            <person name="Xuan Z."/>
            <person name="Cao J."/>
            <person name="Asan"/>
            <person name="Wu Z."/>
            <person name="Zhang J."/>
            <person name="Cai Q."/>
            <person name="Bai Y."/>
            <person name="Zhao B."/>
            <person name="Han Y."/>
            <person name="Li Y."/>
            <person name="Li X."/>
            <person name="Wang S."/>
            <person name="Shi Q."/>
            <person name="Liu S."/>
            <person name="Cho W.K."/>
            <person name="Kim J.Y."/>
            <person name="Xu Y."/>
            <person name="Heller-Uszynska K."/>
            <person name="Miao H."/>
            <person name="Cheng Z."/>
            <person name="Zhang S."/>
            <person name="Wu J."/>
            <person name="Yang Y."/>
            <person name="Kang H."/>
            <person name="Li M."/>
            <person name="Liang H."/>
            <person name="Ren X."/>
            <person name="Shi Z."/>
            <person name="Wen M."/>
            <person name="Jian M."/>
            <person name="Yang H."/>
            <person name="Zhang G."/>
            <person name="Yang Z."/>
            <person name="Chen R."/>
            <person name="Liu S."/>
            <person name="Li J."/>
            <person name="Ma L."/>
            <person name="Liu H."/>
            <person name="Zhou Y."/>
            <person name="Zhao J."/>
            <person name="Fang X."/>
            <person name="Li G."/>
            <person name="Fang L."/>
            <person name="Li Y."/>
            <person name="Liu D."/>
            <person name="Zheng H."/>
            <person name="Zhang Y."/>
            <person name="Qin N."/>
            <person name="Li Z."/>
            <person name="Yang G."/>
            <person name="Yang S."/>
            <person name="Bolund L."/>
            <person name="Kristiansen K."/>
            <person name="Zheng H."/>
            <person name="Li S."/>
            <person name="Zhang X."/>
            <person name="Yang H."/>
            <person name="Wang J."/>
            <person name="Sun R."/>
            <person name="Zhang B."/>
            <person name="Jiang S."/>
            <person name="Wang J."/>
            <person name="Du Y."/>
            <person name="Li S."/>
        </authorList>
    </citation>
    <scope>NUCLEOTIDE SEQUENCE [LARGE SCALE GENOMIC DNA]</scope>
    <source>
        <strain evidence="2">cv. 9930</strain>
    </source>
</reference>
<dbReference type="Proteomes" id="UP000029981">
    <property type="component" value="Chromosome 3"/>
</dbReference>
<dbReference type="EMBL" id="CM002924">
    <property type="protein sequence ID" value="KGN60095.1"/>
    <property type="molecule type" value="Genomic_DNA"/>
</dbReference>
<keyword evidence="2" id="KW-1185">Reference proteome</keyword>
<proteinExistence type="predicted"/>
<reference evidence="1 2" key="2">
    <citation type="journal article" date="2009" name="PLoS ONE">
        <title>An integrated genetic and cytogenetic map of the cucumber genome.</title>
        <authorList>
            <person name="Ren Y."/>
            <person name="Zhang Z."/>
            <person name="Liu J."/>
            <person name="Staub J.E."/>
            <person name="Han Y."/>
            <person name="Cheng Z."/>
            <person name="Li X."/>
            <person name="Lu J."/>
            <person name="Miao H."/>
            <person name="Kang H."/>
            <person name="Xie B."/>
            <person name="Gu X."/>
            <person name="Wang X."/>
            <person name="Du Y."/>
            <person name="Jin W."/>
            <person name="Huang S."/>
        </authorList>
    </citation>
    <scope>NUCLEOTIDE SEQUENCE [LARGE SCALE GENOMIC DNA]</scope>
    <source>
        <strain evidence="2">cv. 9930</strain>
    </source>
</reference>
<evidence type="ECO:0000313" key="1">
    <source>
        <dbReference type="EMBL" id="KGN60095.1"/>
    </source>
</evidence>